<evidence type="ECO:0008006" key="3">
    <source>
        <dbReference type="Google" id="ProtNLM"/>
    </source>
</evidence>
<proteinExistence type="predicted"/>
<dbReference type="Proteomes" id="UP000672009">
    <property type="component" value="Chromosome"/>
</dbReference>
<name>A0A975FBV7_9GAMM</name>
<keyword evidence="2" id="KW-1185">Reference proteome</keyword>
<dbReference type="Gene3D" id="1.10.260.40">
    <property type="entry name" value="lambda repressor-like DNA-binding domains"/>
    <property type="match status" value="1"/>
</dbReference>
<dbReference type="InterPro" id="IPR026365">
    <property type="entry name" value="BcepMu_gp16"/>
</dbReference>
<reference evidence="1" key="1">
    <citation type="submission" date="2021-04" db="EMBL/GenBank/DDBJ databases">
        <title>Genomics, taxonomy and metabolism of representatives of sulfur bacteria of the genus Thiothrix: Thiothrix fructosivorans QT, Thiothrix unzii A1T and three new species, Thiothrix subterranea sp. nov., Thiothrix litoralis sp. nov. and 'Candidatus Thiothrix anitrata' sp. nov.</title>
        <authorList>
            <person name="Ravin N.V."/>
            <person name="Smolyakov D."/>
            <person name="Rudenko T.S."/>
            <person name="Mardanov A.V."/>
            <person name="Beletsky A.V."/>
            <person name="Markov N.D."/>
            <person name="Fomenkov A.I."/>
            <person name="Roberts R.J."/>
            <person name="Karnachuk O.V."/>
            <person name="Novikov A."/>
            <person name="Grabovich M.Y."/>
        </authorList>
    </citation>
    <scope>NUCLEOTIDE SEQUENCE</scope>
    <source>
        <strain evidence="1">A1</strain>
    </source>
</reference>
<dbReference type="EMBL" id="CP072793">
    <property type="protein sequence ID" value="QTR54766.1"/>
    <property type="molecule type" value="Genomic_DNA"/>
</dbReference>
<protein>
    <recommendedName>
        <fullName evidence="3">DNA-binding protein</fullName>
    </recommendedName>
</protein>
<accession>A0A975FBV7</accession>
<evidence type="ECO:0000313" key="2">
    <source>
        <dbReference type="Proteomes" id="UP000672009"/>
    </source>
</evidence>
<organism evidence="1 2">
    <name type="scientific">Thiothrix unzii</name>
    <dbReference type="NCBI Taxonomy" id="111769"/>
    <lineage>
        <taxon>Bacteria</taxon>
        <taxon>Pseudomonadati</taxon>
        <taxon>Pseudomonadota</taxon>
        <taxon>Gammaproteobacteria</taxon>
        <taxon>Thiotrichales</taxon>
        <taxon>Thiotrichaceae</taxon>
        <taxon>Thiothrix</taxon>
    </lineage>
</organism>
<dbReference type="KEGG" id="tun:J9260_06660"/>
<sequence>MTLSPHPNTLLTPEEVLAWFRTNGISIAGWCRENGFSRNVVNSLLHTRLPGLRGQAHQAAIALHLKAAPEQAQVGGNHE</sequence>
<dbReference type="GO" id="GO:0003677">
    <property type="term" value="F:DNA binding"/>
    <property type="evidence" value="ECO:0007669"/>
    <property type="project" value="InterPro"/>
</dbReference>
<dbReference type="InterPro" id="IPR010982">
    <property type="entry name" value="Lambda_DNA-bd_dom_sf"/>
</dbReference>
<dbReference type="RefSeq" id="WP_210220240.1">
    <property type="nucleotide sequence ID" value="NZ_CP072793.1"/>
</dbReference>
<dbReference type="AlphaFoldDB" id="A0A975FBV7"/>
<dbReference type="NCBIfam" id="TIGR04111">
    <property type="entry name" value="BcepMu_gp16"/>
    <property type="match status" value="1"/>
</dbReference>
<gene>
    <name evidence="1" type="ORF">J9260_06660</name>
</gene>
<evidence type="ECO:0000313" key="1">
    <source>
        <dbReference type="EMBL" id="QTR54766.1"/>
    </source>
</evidence>